<proteinExistence type="predicted"/>
<evidence type="ECO:0008006" key="3">
    <source>
        <dbReference type="Google" id="ProtNLM"/>
    </source>
</evidence>
<accession>A0A841JW43</accession>
<organism evidence="1 2">
    <name type="scientific">Silvibacterium bohemicum</name>
    <dbReference type="NCBI Taxonomy" id="1577686"/>
    <lineage>
        <taxon>Bacteria</taxon>
        <taxon>Pseudomonadati</taxon>
        <taxon>Acidobacteriota</taxon>
        <taxon>Terriglobia</taxon>
        <taxon>Terriglobales</taxon>
        <taxon>Acidobacteriaceae</taxon>
        <taxon>Silvibacterium</taxon>
    </lineage>
</organism>
<sequence>MLREAGFALIIHDEHFGRRQDVLDPEVIRACGENGWFLMTADSDLPRRWAKEMSIAQIGVFCQTNNHQGPKLWAPRICSLKAEIMLLASTEARPFTAYITAEIKPQLLLRKA</sequence>
<dbReference type="Proteomes" id="UP000538666">
    <property type="component" value="Unassembled WGS sequence"/>
</dbReference>
<evidence type="ECO:0000313" key="2">
    <source>
        <dbReference type="Proteomes" id="UP000538666"/>
    </source>
</evidence>
<evidence type="ECO:0000313" key="1">
    <source>
        <dbReference type="EMBL" id="MBB6145602.1"/>
    </source>
</evidence>
<protein>
    <recommendedName>
        <fullName evidence="3">VapC45 PIN like domain-containing protein</fullName>
    </recommendedName>
</protein>
<dbReference type="EMBL" id="JACHEK010000007">
    <property type="protein sequence ID" value="MBB6145602.1"/>
    <property type="molecule type" value="Genomic_DNA"/>
</dbReference>
<dbReference type="AlphaFoldDB" id="A0A841JW43"/>
<name>A0A841JW43_9BACT</name>
<reference evidence="1 2" key="1">
    <citation type="submission" date="2020-08" db="EMBL/GenBank/DDBJ databases">
        <title>Genomic Encyclopedia of Type Strains, Phase IV (KMG-IV): sequencing the most valuable type-strain genomes for metagenomic binning, comparative biology and taxonomic classification.</title>
        <authorList>
            <person name="Goeker M."/>
        </authorList>
    </citation>
    <scope>NUCLEOTIDE SEQUENCE [LARGE SCALE GENOMIC DNA]</scope>
    <source>
        <strain evidence="1 2">DSM 103733</strain>
    </source>
</reference>
<comment type="caution">
    <text evidence="1">The sequence shown here is derived from an EMBL/GenBank/DDBJ whole genome shotgun (WGS) entry which is preliminary data.</text>
</comment>
<gene>
    <name evidence="1" type="ORF">HNQ77_003563</name>
</gene>
<keyword evidence="2" id="KW-1185">Reference proteome</keyword>